<reference evidence="5 6" key="1">
    <citation type="submission" date="2021-06" db="EMBL/GenBank/DDBJ databases">
        <authorList>
            <person name="Palmer J.M."/>
        </authorList>
    </citation>
    <scope>NUCLEOTIDE SEQUENCE [LARGE SCALE GENOMIC DNA]</scope>
    <source>
        <strain evidence="5 6">AS_MEX2019</strain>
        <tissue evidence="5">Muscle</tissue>
    </source>
</reference>
<dbReference type="Pfam" id="PF07678">
    <property type="entry name" value="TED_complement"/>
    <property type="match status" value="1"/>
</dbReference>
<dbReference type="Pfam" id="PF01821">
    <property type="entry name" value="ANATO"/>
    <property type="match status" value="1"/>
</dbReference>
<evidence type="ECO:0000256" key="3">
    <source>
        <dbReference type="ARBA" id="ARBA00023157"/>
    </source>
</evidence>
<dbReference type="PANTHER" id="PTHR11412">
    <property type="entry name" value="MACROGLOBULIN / COMPLEMENT"/>
    <property type="match status" value="1"/>
</dbReference>
<dbReference type="InterPro" id="IPR018081">
    <property type="entry name" value="Anaphylatoxin_comp_syst"/>
</dbReference>
<evidence type="ECO:0000313" key="6">
    <source>
        <dbReference type="Proteomes" id="UP001469553"/>
    </source>
</evidence>
<dbReference type="PANTHER" id="PTHR11412:SF81">
    <property type="entry name" value="COMPLEMENT C3"/>
    <property type="match status" value="1"/>
</dbReference>
<organism evidence="5 6">
    <name type="scientific">Ameca splendens</name>
    <dbReference type="NCBI Taxonomy" id="208324"/>
    <lineage>
        <taxon>Eukaryota</taxon>
        <taxon>Metazoa</taxon>
        <taxon>Chordata</taxon>
        <taxon>Craniata</taxon>
        <taxon>Vertebrata</taxon>
        <taxon>Euteleostomi</taxon>
        <taxon>Actinopterygii</taxon>
        <taxon>Neopterygii</taxon>
        <taxon>Teleostei</taxon>
        <taxon>Neoteleostei</taxon>
        <taxon>Acanthomorphata</taxon>
        <taxon>Ovalentaria</taxon>
        <taxon>Atherinomorphae</taxon>
        <taxon>Cyprinodontiformes</taxon>
        <taxon>Goodeidae</taxon>
        <taxon>Ameca</taxon>
    </lineage>
</organism>
<feature type="domain" description="Anaphylatoxin-like" evidence="4">
    <location>
        <begin position="85"/>
        <end position="120"/>
    </location>
</feature>
<comment type="subcellular location">
    <subcellularLocation>
        <location evidence="1">Secreted</location>
    </subcellularLocation>
</comment>
<dbReference type="Gene3D" id="2.60.40.10">
    <property type="entry name" value="Immunoglobulins"/>
    <property type="match status" value="1"/>
</dbReference>
<dbReference type="Pfam" id="PF25787">
    <property type="entry name" value="HTH_SB"/>
    <property type="match status" value="1"/>
</dbReference>
<comment type="caution">
    <text evidence="5">The sequence shown here is derived from an EMBL/GenBank/DDBJ whole genome shotgun (WGS) entry which is preliminary data.</text>
</comment>
<dbReference type="InterPro" id="IPR001599">
    <property type="entry name" value="Macroglobln_a2"/>
</dbReference>
<dbReference type="Gene3D" id="1.20.91.20">
    <property type="entry name" value="Anaphylotoxins (complement system)"/>
    <property type="match status" value="1"/>
</dbReference>
<dbReference type="SUPFAM" id="SSF48239">
    <property type="entry name" value="Terpenoid cyclases/Protein prenyltransferases"/>
    <property type="match status" value="1"/>
</dbReference>
<evidence type="ECO:0000313" key="5">
    <source>
        <dbReference type="EMBL" id="MEQ2303601.1"/>
    </source>
</evidence>
<dbReference type="Gene3D" id="1.50.10.20">
    <property type="match status" value="1"/>
</dbReference>
<dbReference type="InterPro" id="IPR036388">
    <property type="entry name" value="WH-like_DNA-bd_sf"/>
</dbReference>
<dbReference type="InterPro" id="IPR013783">
    <property type="entry name" value="Ig-like_fold"/>
</dbReference>
<keyword evidence="2" id="KW-0964">Secreted</keyword>
<dbReference type="Pfam" id="PF00207">
    <property type="entry name" value="A2M"/>
    <property type="match status" value="1"/>
</dbReference>
<evidence type="ECO:0000259" key="4">
    <source>
        <dbReference type="PROSITE" id="PS01178"/>
    </source>
</evidence>
<name>A0ABV0ZDG2_9TELE</name>
<dbReference type="CDD" id="cd00017">
    <property type="entry name" value="ANATO"/>
    <property type="match status" value="1"/>
</dbReference>
<dbReference type="SMART" id="SM01360">
    <property type="entry name" value="A2M"/>
    <property type="match status" value="1"/>
</dbReference>
<evidence type="ECO:0000256" key="1">
    <source>
        <dbReference type="ARBA" id="ARBA00004613"/>
    </source>
</evidence>
<dbReference type="Gene3D" id="2.20.130.20">
    <property type="match status" value="1"/>
</dbReference>
<dbReference type="CDD" id="cd02896">
    <property type="entry name" value="complement_C3_C4_C5"/>
    <property type="match status" value="1"/>
</dbReference>
<dbReference type="InterPro" id="IPR050473">
    <property type="entry name" value="A2M/Complement_sys"/>
</dbReference>
<proteinExistence type="predicted"/>
<dbReference type="InterPro" id="IPR008930">
    <property type="entry name" value="Terpenoid_cyclase/PrenylTrfase"/>
</dbReference>
<protein>
    <recommendedName>
        <fullName evidence="4">Anaphylatoxin-like domain-containing protein</fullName>
    </recommendedName>
</protein>
<dbReference type="PROSITE" id="PS00477">
    <property type="entry name" value="ALPHA_2_MACROGLOBULIN"/>
    <property type="match status" value="1"/>
</dbReference>
<dbReference type="SMART" id="SM01419">
    <property type="entry name" value="Thiol-ester_cl"/>
    <property type="match status" value="1"/>
</dbReference>
<dbReference type="SMART" id="SM00104">
    <property type="entry name" value="ANATO"/>
    <property type="match status" value="1"/>
</dbReference>
<dbReference type="SUPFAM" id="SSF47686">
    <property type="entry name" value="Anaphylotoxins (complement system)"/>
    <property type="match status" value="1"/>
</dbReference>
<sequence length="671" mass="74581">MAKTRELCEDIRDKIVDLHTAGISYRKITKQLDEKETIVGAIMEEAQDYDLKCPAAIRRKRASSTVTEIRTSLISEYTDKLQKDCCLDGMKEIPVSYTCERRTEYILDGAACKQAFLHCCNEMKKQRDERKVEVLHLARSEMDVTYKESDEITSRTRFPESWLWKDITLNSCPANDAKCKIMSAEATEPLPDTITTWQLTGISLSRTYGLCVAKPLEVIVWKPFFIDLRLPYSAVQGEQLEIKAILHNYDDDAITVRIELKDHAGMCSAAYKKIRFQQEVQVGAQTTRSVPFIIIPMVTTSIPIEIKAAVKGSHIADGIIKTLHVVPQGVLIQEPMKLTLDPARKGGRQVEIINSNIPMADLVPNTPTSTLISLTGIGQMNTLLDSAISGDSMGTLIKEPIGCGEQNMADMTLPVIAAIYLDKTNQWEAVGFEKRNKAIQHIKNGYSNQLKYRKPNGSFAIFPWKLSTTWLTAYVAKVFAMATGHVHIDSSVICGAIKFLILHTQQPDGMFVEIGDIYDKDMIGDVGGVDSDASMTAFCLIAMKESNEICSTTVNSLQNSMAKATGYLEQRVQSLTNPYAVALTSYALALHGKLNREILFKFADRSHWPVQKGHVYTLETTAYALLALVKDKGGRRYAGVRAGTAGEGYTIHIHSRSLSAARPSPRIQPLN</sequence>
<dbReference type="PROSITE" id="PS01177">
    <property type="entry name" value="ANAPHYLATOXIN_1"/>
    <property type="match status" value="1"/>
</dbReference>
<dbReference type="Proteomes" id="UP001469553">
    <property type="component" value="Unassembled WGS sequence"/>
</dbReference>
<evidence type="ECO:0000256" key="2">
    <source>
        <dbReference type="ARBA" id="ARBA00022525"/>
    </source>
</evidence>
<dbReference type="InterPro" id="IPR011626">
    <property type="entry name" value="Alpha-macroglobulin_TED"/>
</dbReference>
<gene>
    <name evidence="5" type="ORF">AMECASPLE_018617</name>
</gene>
<keyword evidence="6" id="KW-1185">Reference proteome</keyword>
<dbReference type="InterPro" id="IPR019742">
    <property type="entry name" value="MacrogloblnA2_CS"/>
</dbReference>
<dbReference type="InterPro" id="IPR000020">
    <property type="entry name" value="Anaphylatoxin/fibulin"/>
</dbReference>
<keyword evidence="3" id="KW-1015">Disulfide bond</keyword>
<dbReference type="InterPro" id="IPR057667">
    <property type="entry name" value="HTH_SB"/>
</dbReference>
<dbReference type="PROSITE" id="PS01178">
    <property type="entry name" value="ANAPHYLATOXIN_2"/>
    <property type="match status" value="1"/>
</dbReference>
<accession>A0ABV0ZDG2</accession>
<dbReference type="InterPro" id="IPR047565">
    <property type="entry name" value="Alpha-macroglob_thiol-ester_cl"/>
</dbReference>
<dbReference type="Gene3D" id="1.10.10.10">
    <property type="entry name" value="Winged helix-like DNA-binding domain superfamily/Winged helix DNA-binding domain"/>
    <property type="match status" value="1"/>
</dbReference>
<dbReference type="EMBL" id="JAHRIP010057886">
    <property type="protein sequence ID" value="MEQ2303601.1"/>
    <property type="molecule type" value="Genomic_DNA"/>
</dbReference>